<proteinExistence type="inferred from homology"/>
<dbReference type="Pfam" id="PF00026">
    <property type="entry name" value="Asp"/>
    <property type="match status" value="1"/>
</dbReference>
<evidence type="ECO:0000259" key="7">
    <source>
        <dbReference type="PROSITE" id="PS51767"/>
    </source>
</evidence>
<comment type="similarity">
    <text evidence="1 5">Belongs to the peptidase A1 family.</text>
</comment>
<name>A0ABR3YV33_9PEZI</name>
<evidence type="ECO:0000256" key="4">
    <source>
        <dbReference type="ARBA" id="ARBA00022801"/>
    </source>
</evidence>
<evidence type="ECO:0000256" key="1">
    <source>
        <dbReference type="ARBA" id="ARBA00007447"/>
    </source>
</evidence>
<evidence type="ECO:0000256" key="6">
    <source>
        <dbReference type="SAM" id="SignalP"/>
    </source>
</evidence>
<gene>
    <name evidence="8" type="ORF">Sste5346_007321</name>
</gene>
<feature type="chain" id="PRO_5045399011" description="Peptidase A1 domain-containing protein" evidence="6">
    <location>
        <begin position="20"/>
        <end position="409"/>
    </location>
</feature>
<dbReference type="InterPro" id="IPR001461">
    <property type="entry name" value="Aspartic_peptidase_A1"/>
</dbReference>
<keyword evidence="6" id="KW-0732">Signal</keyword>
<dbReference type="InterPro" id="IPR001969">
    <property type="entry name" value="Aspartic_peptidase_AS"/>
</dbReference>
<organism evidence="8 9">
    <name type="scientific">Sporothrix stenoceras</name>
    <dbReference type="NCBI Taxonomy" id="5173"/>
    <lineage>
        <taxon>Eukaryota</taxon>
        <taxon>Fungi</taxon>
        <taxon>Dikarya</taxon>
        <taxon>Ascomycota</taxon>
        <taxon>Pezizomycotina</taxon>
        <taxon>Sordariomycetes</taxon>
        <taxon>Sordariomycetidae</taxon>
        <taxon>Ophiostomatales</taxon>
        <taxon>Ophiostomataceae</taxon>
        <taxon>Sporothrix</taxon>
    </lineage>
</organism>
<evidence type="ECO:0000313" key="8">
    <source>
        <dbReference type="EMBL" id="KAL1891977.1"/>
    </source>
</evidence>
<evidence type="ECO:0000256" key="5">
    <source>
        <dbReference type="RuleBase" id="RU000454"/>
    </source>
</evidence>
<feature type="signal peptide" evidence="6">
    <location>
        <begin position="1"/>
        <end position="19"/>
    </location>
</feature>
<accession>A0ABR3YV33</accession>
<keyword evidence="2 5" id="KW-0645">Protease</keyword>
<keyword evidence="3 5" id="KW-0064">Aspartyl protease</keyword>
<dbReference type="EMBL" id="JAWCUI010000048">
    <property type="protein sequence ID" value="KAL1891977.1"/>
    <property type="molecule type" value="Genomic_DNA"/>
</dbReference>
<dbReference type="InterPro" id="IPR033121">
    <property type="entry name" value="PEPTIDASE_A1"/>
</dbReference>
<dbReference type="PRINTS" id="PR00792">
    <property type="entry name" value="PEPSIN"/>
</dbReference>
<reference evidence="8 9" key="1">
    <citation type="journal article" date="2024" name="IMA Fungus">
        <title>IMA Genome - F19 : A genome assembly and annotation guide to empower mycologists, including annotated draft genome sequences of Ceratocystis pirilliformis, Diaporthe australafricana, Fusarium ophioides, Paecilomyces lecythidis, and Sporothrix stenoceras.</title>
        <authorList>
            <person name="Aylward J."/>
            <person name="Wilson A.M."/>
            <person name="Visagie C.M."/>
            <person name="Spraker J."/>
            <person name="Barnes I."/>
            <person name="Buitendag C."/>
            <person name="Ceriani C."/>
            <person name="Del Mar Angel L."/>
            <person name="du Plessis D."/>
            <person name="Fuchs T."/>
            <person name="Gasser K."/>
            <person name="Kramer D."/>
            <person name="Li W."/>
            <person name="Munsamy K."/>
            <person name="Piso A."/>
            <person name="Price J.L."/>
            <person name="Sonnekus B."/>
            <person name="Thomas C."/>
            <person name="van der Nest A."/>
            <person name="van Dijk A."/>
            <person name="van Heerden A."/>
            <person name="van Vuuren N."/>
            <person name="Yilmaz N."/>
            <person name="Duong T.A."/>
            <person name="van der Merwe N.A."/>
            <person name="Wingfield M.J."/>
            <person name="Wingfield B.D."/>
        </authorList>
    </citation>
    <scope>NUCLEOTIDE SEQUENCE [LARGE SCALE GENOMIC DNA]</scope>
    <source>
        <strain evidence="8 9">CMW 5346</strain>
    </source>
</reference>
<feature type="domain" description="Peptidase A1" evidence="7">
    <location>
        <begin position="95"/>
        <end position="405"/>
    </location>
</feature>
<dbReference type="SUPFAM" id="SSF50630">
    <property type="entry name" value="Acid proteases"/>
    <property type="match status" value="1"/>
</dbReference>
<dbReference type="PROSITE" id="PS51767">
    <property type="entry name" value="PEPTIDASE_A1"/>
    <property type="match status" value="1"/>
</dbReference>
<dbReference type="InterPro" id="IPR021109">
    <property type="entry name" value="Peptidase_aspartic_dom_sf"/>
</dbReference>
<dbReference type="PROSITE" id="PS00141">
    <property type="entry name" value="ASP_PROTEASE"/>
    <property type="match status" value="1"/>
</dbReference>
<dbReference type="PANTHER" id="PTHR47966">
    <property type="entry name" value="BETA-SITE APP-CLEAVING ENZYME, ISOFORM A-RELATED"/>
    <property type="match status" value="1"/>
</dbReference>
<dbReference type="Gene3D" id="2.40.70.10">
    <property type="entry name" value="Acid Proteases"/>
    <property type="match status" value="2"/>
</dbReference>
<evidence type="ECO:0000256" key="2">
    <source>
        <dbReference type="ARBA" id="ARBA00022670"/>
    </source>
</evidence>
<evidence type="ECO:0000256" key="3">
    <source>
        <dbReference type="ARBA" id="ARBA00022750"/>
    </source>
</evidence>
<dbReference type="Proteomes" id="UP001583186">
    <property type="component" value="Unassembled WGS sequence"/>
</dbReference>
<protein>
    <recommendedName>
        <fullName evidence="7">Peptidase A1 domain-containing protein</fullName>
    </recommendedName>
</protein>
<dbReference type="InterPro" id="IPR034163">
    <property type="entry name" value="Aspergillopepsin-like_cat_dom"/>
</dbReference>
<dbReference type="PANTHER" id="PTHR47966:SF2">
    <property type="entry name" value="ASPERGILLOPEPSIN-1-RELATED"/>
    <property type="match status" value="1"/>
</dbReference>
<comment type="caution">
    <text evidence="8">The sequence shown here is derived from an EMBL/GenBank/DDBJ whole genome shotgun (WGS) entry which is preliminary data.</text>
</comment>
<dbReference type="CDD" id="cd06097">
    <property type="entry name" value="Aspergillopepsin_like"/>
    <property type="match status" value="1"/>
</dbReference>
<keyword evidence="4 5" id="KW-0378">Hydrolase</keyword>
<sequence>MAPLTHFLAAASLAGLAAAVPAGPKVGTASTSTLHQVRNPNYKFNGAVSVYKTYLKFGVPIPEHLQAAVDATGLISKRTEGSAVASPIDTLDDAYTIPVSIGTPAQVLQLDLDTGSSDLWVFSSETPSREVNGQTVYNPSKSSTSKLQSGYTWSISYGDGSSSSGNIYADTVSIGGVSVAGQAVELAQTVSDTFTSDSAVDGLVGLGFDSLNTASPKAVNTFFGNAESQLDAPLFTADLKHNAPGTYNFGFIDSSLYTGSITYVPVNTNPGYWTFTSSGYGIGSAFTSTSLTGIADTGTTLLYLPLSIVKAYYAKVSGSSNSNTYGGYVFPCSATLPTFTFGVGSAKITIPANYLNYGPVSTGSSTCFGGLQDSSDIGINIFGDVALKAAFVVFNGASSPTLGWATKNL</sequence>
<keyword evidence="9" id="KW-1185">Reference proteome</keyword>
<evidence type="ECO:0000313" key="9">
    <source>
        <dbReference type="Proteomes" id="UP001583186"/>
    </source>
</evidence>